<dbReference type="GeneID" id="36406506"/>
<proteinExistence type="predicted"/>
<evidence type="ECO:0000313" key="1">
    <source>
        <dbReference type="EMBL" id="CEG35580.1"/>
    </source>
</evidence>
<accession>A0A0P1A5Q8</accession>
<dbReference type="RefSeq" id="XP_024571949.1">
    <property type="nucleotide sequence ID" value="XM_024725759.1"/>
</dbReference>
<evidence type="ECO:0000313" key="2">
    <source>
        <dbReference type="Proteomes" id="UP000054928"/>
    </source>
</evidence>
<keyword evidence="2" id="KW-1185">Reference proteome</keyword>
<dbReference type="AlphaFoldDB" id="A0A0P1A5Q8"/>
<name>A0A0P1A5Q8_PLAHL</name>
<organism evidence="1 2">
    <name type="scientific">Plasmopara halstedii</name>
    <name type="common">Downy mildew of sunflower</name>
    <dbReference type="NCBI Taxonomy" id="4781"/>
    <lineage>
        <taxon>Eukaryota</taxon>
        <taxon>Sar</taxon>
        <taxon>Stramenopiles</taxon>
        <taxon>Oomycota</taxon>
        <taxon>Peronosporomycetes</taxon>
        <taxon>Peronosporales</taxon>
        <taxon>Peronosporaceae</taxon>
        <taxon>Plasmopara</taxon>
    </lineage>
</organism>
<dbReference type="Proteomes" id="UP000054928">
    <property type="component" value="Unassembled WGS sequence"/>
</dbReference>
<sequence length="89" mass="10216">MAKAFCMTNWLGAQPAYVKYDVDLIGQVFYEPHETPSKSKSNVLISEHMYRWIETYGWIISYVVRVKTYQGYHPAAFSVDFTSLLALAA</sequence>
<protein>
    <submittedName>
        <fullName evidence="1">Uncharacterized protein</fullName>
    </submittedName>
</protein>
<reference evidence="2" key="1">
    <citation type="submission" date="2014-09" db="EMBL/GenBank/DDBJ databases">
        <authorList>
            <person name="Sharma Rahul"/>
            <person name="Thines Marco"/>
        </authorList>
    </citation>
    <scope>NUCLEOTIDE SEQUENCE [LARGE SCALE GENOMIC DNA]</scope>
</reference>
<dbReference type="EMBL" id="CCYD01000053">
    <property type="protein sequence ID" value="CEG35580.1"/>
    <property type="molecule type" value="Genomic_DNA"/>
</dbReference>